<dbReference type="InterPro" id="IPR001932">
    <property type="entry name" value="PPM-type_phosphatase-like_dom"/>
</dbReference>
<dbReference type="Gene3D" id="3.60.40.10">
    <property type="entry name" value="PPM-type phosphatase domain"/>
    <property type="match status" value="1"/>
</dbReference>
<feature type="non-terminal residue" evidence="2">
    <location>
        <position position="72"/>
    </location>
</feature>
<dbReference type="EMBL" id="CAUYUJ010018676">
    <property type="protein sequence ID" value="CAK0885481.1"/>
    <property type="molecule type" value="Genomic_DNA"/>
</dbReference>
<gene>
    <name evidence="2" type="ORF">PCOR1329_LOCUS67092</name>
</gene>
<evidence type="ECO:0000313" key="2">
    <source>
        <dbReference type="EMBL" id="CAK0885481.1"/>
    </source>
</evidence>
<sequence length="72" mass="8103">DHKPARIDEKKRVERAGGLVLQIRGAWRIAASTNPNSMNKSARREYQGLAMTRSFGDMYFKQPTALAIAEPE</sequence>
<dbReference type="InterPro" id="IPR036457">
    <property type="entry name" value="PPM-type-like_dom_sf"/>
</dbReference>
<name>A0ABN9WJI4_9DINO</name>
<dbReference type="Pfam" id="PF00481">
    <property type="entry name" value="PP2C"/>
    <property type="match status" value="1"/>
</dbReference>
<feature type="domain" description="PPM-type phosphatase" evidence="1">
    <location>
        <begin position="1"/>
        <end position="72"/>
    </location>
</feature>
<accession>A0ABN9WJI4</accession>
<organism evidence="2 3">
    <name type="scientific">Prorocentrum cordatum</name>
    <dbReference type="NCBI Taxonomy" id="2364126"/>
    <lineage>
        <taxon>Eukaryota</taxon>
        <taxon>Sar</taxon>
        <taxon>Alveolata</taxon>
        <taxon>Dinophyceae</taxon>
        <taxon>Prorocentrales</taxon>
        <taxon>Prorocentraceae</taxon>
        <taxon>Prorocentrum</taxon>
    </lineage>
</organism>
<evidence type="ECO:0000313" key="3">
    <source>
        <dbReference type="Proteomes" id="UP001189429"/>
    </source>
</evidence>
<keyword evidence="3" id="KW-1185">Reference proteome</keyword>
<reference evidence="2" key="1">
    <citation type="submission" date="2023-10" db="EMBL/GenBank/DDBJ databases">
        <authorList>
            <person name="Chen Y."/>
            <person name="Shah S."/>
            <person name="Dougan E. K."/>
            <person name="Thang M."/>
            <person name="Chan C."/>
        </authorList>
    </citation>
    <scope>NUCLEOTIDE SEQUENCE [LARGE SCALE GENOMIC DNA]</scope>
</reference>
<proteinExistence type="predicted"/>
<dbReference type="SUPFAM" id="SSF81606">
    <property type="entry name" value="PP2C-like"/>
    <property type="match status" value="1"/>
</dbReference>
<dbReference type="PROSITE" id="PS51746">
    <property type="entry name" value="PPM_2"/>
    <property type="match status" value="1"/>
</dbReference>
<feature type="non-terminal residue" evidence="2">
    <location>
        <position position="1"/>
    </location>
</feature>
<evidence type="ECO:0000259" key="1">
    <source>
        <dbReference type="PROSITE" id="PS51746"/>
    </source>
</evidence>
<dbReference type="Proteomes" id="UP001189429">
    <property type="component" value="Unassembled WGS sequence"/>
</dbReference>
<protein>
    <recommendedName>
        <fullName evidence="1">PPM-type phosphatase domain-containing protein</fullName>
    </recommendedName>
</protein>
<comment type="caution">
    <text evidence="2">The sequence shown here is derived from an EMBL/GenBank/DDBJ whole genome shotgun (WGS) entry which is preliminary data.</text>
</comment>